<dbReference type="Proteomes" id="UP000594468">
    <property type="component" value="Chromosome"/>
</dbReference>
<keyword evidence="4" id="KW-1185">Reference proteome</keyword>
<dbReference type="SUPFAM" id="SSF55961">
    <property type="entry name" value="Bet v1-like"/>
    <property type="match status" value="1"/>
</dbReference>
<dbReference type="Gene3D" id="3.30.530.20">
    <property type="match status" value="1"/>
</dbReference>
<dbReference type="EMBL" id="CP062983">
    <property type="protein sequence ID" value="QPC84194.1"/>
    <property type="molecule type" value="Genomic_DNA"/>
</dbReference>
<name>A0A7S8IG50_9CHLR</name>
<gene>
    <name evidence="3" type="ORF">G4Y79_07425</name>
</gene>
<dbReference type="Pfam" id="PF08327">
    <property type="entry name" value="AHSA1"/>
    <property type="match status" value="1"/>
</dbReference>
<evidence type="ECO:0000259" key="2">
    <source>
        <dbReference type="Pfam" id="PF08327"/>
    </source>
</evidence>
<dbReference type="RefSeq" id="WP_195172258.1">
    <property type="nucleotide sequence ID" value="NZ_CP062983.1"/>
</dbReference>
<dbReference type="KEGG" id="pmet:G4Y79_07425"/>
<evidence type="ECO:0000313" key="3">
    <source>
        <dbReference type="EMBL" id="QPC84194.1"/>
    </source>
</evidence>
<dbReference type="AlphaFoldDB" id="A0A7S8IG50"/>
<comment type="similarity">
    <text evidence="1">Belongs to the AHA1 family.</text>
</comment>
<evidence type="ECO:0000313" key="4">
    <source>
        <dbReference type="Proteomes" id="UP000594468"/>
    </source>
</evidence>
<dbReference type="InterPro" id="IPR013538">
    <property type="entry name" value="ASHA1/2-like_C"/>
</dbReference>
<protein>
    <submittedName>
        <fullName evidence="3">SRPBCC domain-containing protein</fullName>
    </submittedName>
</protein>
<evidence type="ECO:0000256" key="1">
    <source>
        <dbReference type="ARBA" id="ARBA00006817"/>
    </source>
</evidence>
<feature type="domain" description="Activator of Hsp90 ATPase homologue 1/2-like C-terminal" evidence="2">
    <location>
        <begin position="14"/>
        <end position="140"/>
    </location>
</feature>
<organism evidence="3 4">
    <name type="scientific">Phototrophicus methaneseepsis</name>
    <dbReference type="NCBI Taxonomy" id="2710758"/>
    <lineage>
        <taxon>Bacteria</taxon>
        <taxon>Bacillati</taxon>
        <taxon>Chloroflexota</taxon>
        <taxon>Candidatus Thermofontia</taxon>
        <taxon>Phototrophicales</taxon>
        <taxon>Phototrophicaceae</taxon>
        <taxon>Phototrophicus</taxon>
    </lineage>
</organism>
<reference evidence="3 4" key="1">
    <citation type="submission" date="2020-02" db="EMBL/GenBank/DDBJ databases">
        <authorList>
            <person name="Zheng R.K."/>
            <person name="Sun C.M."/>
        </authorList>
    </citation>
    <scope>NUCLEOTIDE SEQUENCE [LARGE SCALE GENOMIC DNA]</scope>
    <source>
        <strain evidence="4">rifampicinis</strain>
    </source>
</reference>
<accession>A0A7S8IG50</accession>
<sequence length="144" mass="16594">MEQPIIVERSIWIDAPQERVWRAITDVAEIRQWWGGDHWEFSSLEVGATIQFGDPNDPMIATIDVVDPPRQFVILWPPQDQYHSIQQRTIYLLTEENGGTLVTVQETGFEALPDDDRQEQIERTGNGYKTVLTSLKALLEQEKT</sequence>
<proteinExistence type="inferred from homology"/>
<dbReference type="InterPro" id="IPR023393">
    <property type="entry name" value="START-like_dom_sf"/>
</dbReference>